<proteinExistence type="inferred from homology"/>
<evidence type="ECO:0000256" key="2">
    <source>
        <dbReference type="ARBA" id="ARBA00022857"/>
    </source>
</evidence>
<dbReference type="PANTHER" id="PTHR43391">
    <property type="entry name" value="RETINOL DEHYDROGENASE-RELATED"/>
    <property type="match status" value="1"/>
</dbReference>
<sequence length="245" mass="26235">MLCTFPALFMTHYIDGSPMLSESKIVLTGASGLIGFAIAEHLLKSGAQLVAAGRDRRKLKALISNSALEHALHIWSGDLASEEACRQLIDFSITAMGGIDVLINNAGVFNFCTLESVDHRKLAEIMCINVQVPAYLTRLALPYFKATSNAVVLNISSIAGLASLPGGACYAASKWAIQGFSHSIREELREMPVHVCTIAPCQVEVLMPQPESGVRTISPETMANAVALVLEYAHTSSASVDLVLH</sequence>
<keyword evidence="6" id="KW-1185">Reference proteome</keyword>
<evidence type="ECO:0000256" key="1">
    <source>
        <dbReference type="ARBA" id="ARBA00006484"/>
    </source>
</evidence>
<keyword evidence="3" id="KW-0560">Oxidoreductase</keyword>
<dbReference type="InterPro" id="IPR036291">
    <property type="entry name" value="NAD(P)-bd_dom_sf"/>
</dbReference>
<dbReference type="EMBL" id="LFJJ01000325">
    <property type="protein sequence ID" value="KND56794.1"/>
    <property type="molecule type" value="Genomic_DNA"/>
</dbReference>
<dbReference type="Proteomes" id="UP000036959">
    <property type="component" value="Unassembled WGS sequence"/>
</dbReference>
<dbReference type="AlphaFoldDB" id="A0A0L0M467"/>
<keyword evidence="2" id="KW-0521">NADP</keyword>
<dbReference type="InterPro" id="IPR002347">
    <property type="entry name" value="SDR_fam"/>
</dbReference>
<dbReference type="GO" id="GO:0016491">
    <property type="term" value="F:oxidoreductase activity"/>
    <property type="evidence" value="ECO:0007669"/>
    <property type="project" value="UniProtKB-KW"/>
</dbReference>
<dbReference type="CDD" id="cd05233">
    <property type="entry name" value="SDR_c"/>
    <property type="match status" value="1"/>
</dbReference>
<dbReference type="RefSeq" id="WP_232316904.1">
    <property type="nucleotide sequence ID" value="NZ_LFJJ01000325.1"/>
</dbReference>
<organism evidence="5 6">
    <name type="scientific">Candidatus Burkholderia verschuerenii</name>
    <dbReference type="NCBI Taxonomy" id="242163"/>
    <lineage>
        <taxon>Bacteria</taxon>
        <taxon>Pseudomonadati</taxon>
        <taxon>Pseudomonadota</taxon>
        <taxon>Betaproteobacteria</taxon>
        <taxon>Burkholderiales</taxon>
        <taxon>Burkholderiaceae</taxon>
        <taxon>Burkholderia</taxon>
    </lineage>
</organism>
<protein>
    <submittedName>
        <fullName evidence="5">Short-chain dehydrogenase/reductase SDR</fullName>
    </submittedName>
</protein>
<evidence type="ECO:0000313" key="5">
    <source>
        <dbReference type="EMBL" id="KND56794.1"/>
    </source>
</evidence>
<dbReference type="PROSITE" id="PS00061">
    <property type="entry name" value="ADH_SHORT"/>
    <property type="match status" value="1"/>
</dbReference>
<comment type="caution">
    <text evidence="5">The sequence shown here is derived from an EMBL/GenBank/DDBJ whole genome shotgun (WGS) entry which is preliminary data.</text>
</comment>
<dbReference type="Gene3D" id="3.40.50.720">
    <property type="entry name" value="NAD(P)-binding Rossmann-like Domain"/>
    <property type="match status" value="1"/>
</dbReference>
<dbReference type="PANTHER" id="PTHR43391:SF14">
    <property type="entry name" value="DEHYDROGENASE_REDUCTASE SDR FAMILY PROTEIN 7-LIKE"/>
    <property type="match status" value="1"/>
</dbReference>
<evidence type="ECO:0000256" key="4">
    <source>
        <dbReference type="RuleBase" id="RU000363"/>
    </source>
</evidence>
<reference evidence="6" key="1">
    <citation type="submission" date="2015-06" db="EMBL/GenBank/DDBJ databases">
        <title>Comparative genomics of Burkholderia leaf nodule symbionts.</title>
        <authorList>
            <person name="Carlier A."/>
            <person name="Eberl L."/>
            <person name="Pinto-Carbo M."/>
        </authorList>
    </citation>
    <scope>NUCLEOTIDE SEQUENCE [LARGE SCALE GENOMIC DNA]</scope>
    <source>
        <strain evidence="6">UZHbot4</strain>
    </source>
</reference>
<dbReference type="SUPFAM" id="SSF51735">
    <property type="entry name" value="NAD(P)-binding Rossmann-fold domains"/>
    <property type="match status" value="1"/>
</dbReference>
<comment type="similarity">
    <text evidence="1 4">Belongs to the short-chain dehydrogenases/reductases (SDR) family.</text>
</comment>
<gene>
    <name evidence="5" type="ORF">BVER_02269</name>
</gene>
<name>A0A0L0M467_9BURK</name>
<dbReference type="InterPro" id="IPR020904">
    <property type="entry name" value="Sc_DH/Rdtase_CS"/>
</dbReference>
<evidence type="ECO:0000313" key="6">
    <source>
        <dbReference type="Proteomes" id="UP000036959"/>
    </source>
</evidence>
<accession>A0A0L0M467</accession>
<dbReference type="Pfam" id="PF00106">
    <property type="entry name" value="adh_short"/>
    <property type="match status" value="1"/>
</dbReference>
<dbReference type="PRINTS" id="PR00080">
    <property type="entry name" value="SDRFAMILY"/>
</dbReference>
<dbReference type="PATRIC" id="fig|242163.4.peg.4371"/>
<dbReference type="PRINTS" id="PR00081">
    <property type="entry name" value="GDHRDH"/>
</dbReference>
<evidence type="ECO:0000256" key="3">
    <source>
        <dbReference type="ARBA" id="ARBA00023002"/>
    </source>
</evidence>